<evidence type="ECO:0000313" key="3">
    <source>
        <dbReference type="Proteomes" id="UP000236721"/>
    </source>
</evidence>
<reference evidence="3" key="1">
    <citation type="submission" date="2016-10" db="EMBL/GenBank/DDBJ databases">
        <authorList>
            <person name="Varghese N."/>
            <person name="Submissions S."/>
        </authorList>
    </citation>
    <scope>NUCLEOTIDE SEQUENCE [LARGE SCALE GENOMIC DNA]</scope>
    <source>
        <strain evidence="3">CGMCC 1.7062</strain>
    </source>
</reference>
<keyword evidence="1" id="KW-0732">Signal</keyword>
<dbReference type="OrthoDB" id="5889934at2"/>
<keyword evidence="3" id="KW-1185">Reference proteome</keyword>
<gene>
    <name evidence="2" type="ORF">SAMN04488244_12167</name>
</gene>
<dbReference type="AlphaFoldDB" id="A0A1H6BDW1"/>
<evidence type="ECO:0000256" key="1">
    <source>
        <dbReference type="SAM" id="SignalP"/>
    </source>
</evidence>
<feature type="chain" id="PRO_5009293744" evidence="1">
    <location>
        <begin position="19"/>
        <end position="118"/>
    </location>
</feature>
<dbReference type="EMBL" id="FNVG01000021">
    <property type="protein sequence ID" value="SEG58427.1"/>
    <property type="molecule type" value="Genomic_DNA"/>
</dbReference>
<feature type="signal peptide" evidence="1">
    <location>
        <begin position="1"/>
        <end position="18"/>
    </location>
</feature>
<dbReference type="RefSeq" id="WP_103881721.1">
    <property type="nucleotide sequence ID" value="NZ_FNVG01000021.1"/>
</dbReference>
<name>A0A1H6BDW1_9VIBR</name>
<organism evidence="2 3">
    <name type="scientific">Vibrio hangzhouensis</name>
    <dbReference type="NCBI Taxonomy" id="462991"/>
    <lineage>
        <taxon>Bacteria</taxon>
        <taxon>Pseudomonadati</taxon>
        <taxon>Pseudomonadota</taxon>
        <taxon>Gammaproteobacteria</taxon>
        <taxon>Vibrionales</taxon>
        <taxon>Vibrionaceae</taxon>
        <taxon>Vibrio</taxon>
    </lineage>
</organism>
<dbReference type="Proteomes" id="UP000236721">
    <property type="component" value="Unassembled WGS sequence"/>
</dbReference>
<proteinExistence type="predicted"/>
<sequence>MVRLLKIMMMAVVLTACSGTFEQLSSPTASRLDIERARENLAHIDQLTVTDEGYITYYQTLPHGYKWRTSVIKQNSYTWSCETMYYLLLKGFVIKMGYKGKGGREEHFDLAKCNALSS</sequence>
<accession>A0A1H6BDW1</accession>
<dbReference type="PROSITE" id="PS51257">
    <property type="entry name" value="PROKAR_LIPOPROTEIN"/>
    <property type="match status" value="1"/>
</dbReference>
<protein>
    <submittedName>
        <fullName evidence="2">Uncharacterized protein</fullName>
    </submittedName>
</protein>
<evidence type="ECO:0000313" key="2">
    <source>
        <dbReference type="EMBL" id="SEG58427.1"/>
    </source>
</evidence>